<evidence type="ECO:0000313" key="2">
    <source>
        <dbReference type="Proteomes" id="UP000262832"/>
    </source>
</evidence>
<dbReference type="Proteomes" id="UP000262832">
    <property type="component" value="Chromosome II"/>
</dbReference>
<name>A0ABN5PIA5_9VIBR</name>
<evidence type="ECO:0000313" key="1">
    <source>
        <dbReference type="EMBL" id="AXY02907.1"/>
    </source>
</evidence>
<reference evidence="1 2" key="1">
    <citation type="submission" date="2018-08" db="EMBL/GenBank/DDBJ databases">
        <title>Genomic taxonomy of the Vibrionaceae family.</title>
        <authorList>
            <person name="Gomez-Gil B."/>
            <person name="Tanaka M."/>
            <person name="Sawabe T."/>
            <person name="Enciso-Ibarra K."/>
        </authorList>
    </citation>
    <scope>NUCLEOTIDE SEQUENCE [LARGE SCALE GENOMIC DNA]</scope>
    <source>
        <strain evidence="1 2">CAIM 1831</strain>
    </source>
</reference>
<gene>
    <name evidence="1" type="ORF">D1115_18225</name>
</gene>
<accession>A0ABN5PIA5</accession>
<evidence type="ECO:0008006" key="3">
    <source>
        <dbReference type="Google" id="ProtNLM"/>
    </source>
</evidence>
<dbReference type="EMBL" id="CP032094">
    <property type="protein sequence ID" value="AXY02907.1"/>
    <property type="molecule type" value="Genomic_DNA"/>
</dbReference>
<organism evidence="1 2">
    <name type="scientific">Vibrio alfacsensis</name>
    <dbReference type="NCBI Taxonomy" id="1074311"/>
    <lineage>
        <taxon>Bacteria</taxon>
        <taxon>Pseudomonadati</taxon>
        <taxon>Pseudomonadota</taxon>
        <taxon>Gammaproteobacteria</taxon>
        <taxon>Vibrionales</taxon>
        <taxon>Vibrionaceae</taxon>
        <taxon>Vibrio</taxon>
    </lineage>
</organism>
<keyword evidence="2" id="KW-1185">Reference proteome</keyword>
<dbReference type="SUPFAM" id="SSF56349">
    <property type="entry name" value="DNA breaking-rejoining enzymes"/>
    <property type="match status" value="1"/>
</dbReference>
<dbReference type="InterPro" id="IPR011010">
    <property type="entry name" value="DNA_brk_join_enz"/>
</dbReference>
<protein>
    <recommendedName>
        <fullName evidence="3">Tyr recombinase domain-containing protein</fullName>
    </recommendedName>
</protein>
<proteinExistence type="predicted"/>
<sequence>MYEKKLYIEHDALDERDNMLFAPAKGNELSTSDQVKSDHSMYEEGQVSSILPVSQSLHIKVFCEMDLEAMYIMQLARLFGFRLKEAAHFDANKALEVHLLGQPILLLENTKNDNPRRVLVNTVEKLACLCNIAQYQQLCNKSTLIPAHLSYDSFRKSFWKKTNAIDLQYNIGGERKSFACDLYLLLVGVLCPLQSGIPRGIQHYQYIATQLNISPAEAIVRDTEARLEIAKWLGHRSIESTYYYLG</sequence>
<dbReference type="RefSeq" id="WP_128812813.1">
    <property type="nucleotide sequence ID" value="NZ_CP032094.1"/>
</dbReference>